<gene>
    <name evidence="4" type="ORF">AMTR_s00002p00258790</name>
</gene>
<dbReference type="eggNOG" id="KOG1616">
    <property type="taxonomic scope" value="Eukaryota"/>
</dbReference>
<dbReference type="CDD" id="cd02859">
    <property type="entry name" value="E_set_AMPKbeta_like_N"/>
    <property type="match status" value="1"/>
</dbReference>
<dbReference type="OMA" id="RRCKDWD"/>
<dbReference type="GO" id="GO:0010581">
    <property type="term" value="P:regulation of starch biosynthetic process"/>
    <property type="evidence" value="ECO:0007669"/>
    <property type="project" value="EnsemblPlants"/>
</dbReference>
<feature type="coiled-coil region" evidence="1">
    <location>
        <begin position="326"/>
        <end position="353"/>
    </location>
</feature>
<dbReference type="OrthoDB" id="531008at2759"/>
<dbReference type="AlphaFoldDB" id="W1NUP7"/>
<dbReference type="PANTHER" id="PTHR47434:SF1">
    <property type="entry name" value="PROTEIN PTST HOMOLOG 2, CHLOROPLASTIC"/>
    <property type="match status" value="1"/>
</dbReference>
<dbReference type="Pfam" id="PF16561">
    <property type="entry name" value="AMPK1_CBM"/>
    <property type="match status" value="1"/>
</dbReference>
<dbReference type="KEGG" id="atr:18429434"/>
<organism evidence="4 5">
    <name type="scientific">Amborella trichopoda</name>
    <dbReference type="NCBI Taxonomy" id="13333"/>
    <lineage>
        <taxon>Eukaryota</taxon>
        <taxon>Viridiplantae</taxon>
        <taxon>Streptophyta</taxon>
        <taxon>Embryophyta</taxon>
        <taxon>Tracheophyta</taxon>
        <taxon>Spermatophyta</taxon>
        <taxon>Magnoliopsida</taxon>
        <taxon>Amborellales</taxon>
        <taxon>Amborellaceae</taxon>
        <taxon>Amborella</taxon>
    </lineage>
</organism>
<dbReference type="PANTHER" id="PTHR47434">
    <property type="entry name" value="PROTEIN PTST HOMOLOG 3, CHLOROPLASTIC"/>
    <property type="match status" value="1"/>
</dbReference>
<dbReference type="SUPFAM" id="SSF81296">
    <property type="entry name" value="E set domains"/>
    <property type="match status" value="1"/>
</dbReference>
<proteinExistence type="predicted"/>
<feature type="region of interest" description="Disordered" evidence="2">
    <location>
        <begin position="154"/>
        <end position="181"/>
    </location>
</feature>
<evidence type="ECO:0000256" key="1">
    <source>
        <dbReference type="SAM" id="Coils"/>
    </source>
</evidence>
<dbReference type="GO" id="GO:2001071">
    <property type="term" value="F:maltoheptaose binding"/>
    <property type="evidence" value="ECO:0007669"/>
    <property type="project" value="EnsemblPlants"/>
</dbReference>
<feature type="domain" description="AMP-activated protein kinase glycogen-binding" evidence="3">
    <location>
        <begin position="434"/>
        <end position="501"/>
    </location>
</feature>
<evidence type="ECO:0000259" key="3">
    <source>
        <dbReference type="Pfam" id="PF16561"/>
    </source>
</evidence>
<evidence type="ECO:0000313" key="4">
    <source>
        <dbReference type="EMBL" id="ERN01352.1"/>
    </source>
</evidence>
<protein>
    <recommendedName>
        <fullName evidence="3">AMP-activated protein kinase glycogen-binding domain-containing protein</fullName>
    </recommendedName>
</protein>
<dbReference type="EMBL" id="KI394767">
    <property type="protein sequence ID" value="ERN01352.1"/>
    <property type="molecule type" value="Genomic_DNA"/>
</dbReference>
<feature type="coiled-coil region" evidence="1">
    <location>
        <begin position="406"/>
        <end position="433"/>
    </location>
</feature>
<keyword evidence="1" id="KW-0175">Coiled coil</keyword>
<dbReference type="Proteomes" id="UP000017836">
    <property type="component" value="Unassembled WGS sequence"/>
</dbReference>
<dbReference type="STRING" id="13333.W1NUP7"/>
<dbReference type="GO" id="GO:0019252">
    <property type="term" value="P:starch biosynthetic process"/>
    <property type="evidence" value="ECO:0000318"/>
    <property type="project" value="GO_Central"/>
</dbReference>
<evidence type="ECO:0000256" key="2">
    <source>
        <dbReference type="SAM" id="MobiDB-lite"/>
    </source>
</evidence>
<dbReference type="InterPro" id="IPR014756">
    <property type="entry name" value="Ig_E-set"/>
</dbReference>
<keyword evidence="5" id="KW-1185">Reference proteome</keyword>
<dbReference type="InterPro" id="IPR032640">
    <property type="entry name" value="AMPK1_CBM"/>
</dbReference>
<dbReference type="Gramene" id="ERN01352">
    <property type="protein sequence ID" value="ERN01352"/>
    <property type="gene ID" value="AMTR_s00002p00258790"/>
</dbReference>
<dbReference type="GO" id="GO:2001070">
    <property type="term" value="F:starch binding"/>
    <property type="evidence" value="ECO:0000318"/>
    <property type="project" value="GO_Central"/>
</dbReference>
<dbReference type="Gene3D" id="2.60.40.10">
    <property type="entry name" value="Immunoglobulins"/>
    <property type="match status" value="1"/>
</dbReference>
<sequence>MAWCRSLYSSSMLNLSFENPSLCLNPKTQTPKFKLLAMKEQRLFSSLKGSRFRLRCWVSDYDMDLEREIFYFMENSKKPNLFPTKEELIEAGRMDLVDRIVSCGGWLASGWNLEEEEEVREEKEEENEGDSGDLITGGDDELGFRDINEEFEEGYGSNVSVPSSSGRSIEMESSDSGVEGILSRLERERSFSYREDSREKRRESKDDNSWGRLTELFGGKSMEVAGPKKINGFRSLNLKEDMFADSEVLYSPLEAHSGPNTITATTCTVQTPWIIENFSEDDQISMSARKESNEGQNDGMSHIGEKINGFNGIVKGSTIDDQDSYQKRIRSRIQSLESELNSMLNSLRSQTNTVDSRKSPGGSLDELHKLSDAWEFQENEIMNTRSKLRSTHAKLTVLEGKMALEIVEAQKLIEKKQRRIEEVQKVLRLLHDACIVWPNPGSEVLLAGSFDGWTSQRRMERSSAGVFTLNLKLYPGRYEIKFVVDGVWRVDPQRPIVYNNSVENNLLIIC</sequence>
<dbReference type="HOGENOM" id="CLU_020708_1_1_1"/>
<dbReference type="GO" id="GO:0009507">
    <property type="term" value="C:chloroplast"/>
    <property type="evidence" value="ECO:0000318"/>
    <property type="project" value="GO_Central"/>
</dbReference>
<reference evidence="5" key="1">
    <citation type="journal article" date="2013" name="Science">
        <title>The Amborella genome and the evolution of flowering plants.</title>
        <authorList>
            <consortium name="Amborella Genome Project"/>
        </authorList>
    </citation>
    <scope>NUCLEOTIDE SEQUENCE [LARGE SCALE GENOMIC DNA]</scope>
</reference>
<feature type="region of interest" description="Disordered" evidence="2">
    <location>
        <begin position="114"/>
        <end position="139"/>
    </location>
</feature>
<name>W1NUP7_AMBTC</name>
<feature type="compositionally biased region" description="Low complexity" evidence="2">
    <location>
        <begin position="156"/>
        <end position="168"/>
    </location>
</feature>
<accession>W1NUP7</accession>
<evidence type="ECO:0000313" key="5">
    <source>
        <dbReference type="Proteomes" id="UP000017836"/>
    </source>
</evidence>
<feature type="compositionally biased region" description="Acidic residues" evidence="2">
    <location>
        <begin position="114"/>
        <end position="131"/>
    </location>
</feature>
<dbReference type="InterPro" id="IPR013783">
    <property type="entry name" value="Ig-like_fold"/>
</dbReference>